<dbReference type="RefSeq" id="WP_306986849.1">
    <property type="nucleotide sequence ID" value="NZ_JAUSYQ010000002.1"/>
</dbReference>
<dbReference type="Proteomes" id="UP001234216">
    <property type="component" value="Unassembled WGS sequence"/>
</dbReference>
<comment type="caution">
    <text evidence="1">The sequence shown here is derived from an EMBL/GenBank/DDBJ whole genome shotgun (WGS) entry which is preliminary data.</text>
</comment>
<dbReference type="EMBL" id="JAUSZV010000005">
    <property type="protein sequence ID" value="MDQ0904962.1"/>
    <property type="molecule type" value="Genomic_DNA"/>
</dbReference>
<accession>A0AAW8F521</accession>
<evidence type="ECO:0000313" key="2">
    <source>
        <dbReference type="Proteomes" id="UP001234216"/>
    </source>
</evidence>
<protein>
    <submittedName>
        <fullName evidence="1">Uncharacterized protein</fullName>
    </submittedName>
</protein>
<gene>
    <name evidence="1" type="ORF">QFZ22_000947</name>
</gene>
<reference evidence="1" key="1">
    <citation type="submission" date="2023-07" db="EMBL/GenBank/DDBJ databases">
        <title>Comparative genomics of wheat-associated soil bacteria to identify genetic determinants of phenazine resistance.</title>
        <authorList>
            <person name="Mouncey N."/>
        </authorList>
    </citation>
    <scope>NUCLEOTIDE SEQUENCE</scope>
    <source>
        <strain evidence="1">V4I22</strain>
    </source>
</reference>
<sequence>MKEHLAGLTGQPAPDDTVVWHSVGSDIADRTGWSAPERHEAQEAALHAHFAVDVR</sequence>
<evidence type="ECO:0000313" key="1">
    <source>
        <dbReference type="EMBL" id="MDQ0904962.1"/>
    </source>
</evidence>
<organism evidence="1 2">
    <name type="scientific">Streptomyces canus</name>
    <dbReference type="NCBI Taxonomy" id="58343"/>
    <lineage>
        <taxon>Bacteria</taxon>
        <taxon>Bacillati</taxon>
        <taxon>Actinomycetota</taxon>
        <taxon>Actinomycetes</taxon>
        <taxon>Kitasatosporales</taxon>
        <taxon>Streptomycetaceae</taxon>
        <taxon>Streptomyces</taxon>
        <taxon>Streptomyces aurantiacus group</taxon>
    </lineage>
</organism>
<dbReference type="AlphaFoldDB" id="A0AAW8F521"/>
<proteinExistence type="predicted"/>
<name>A0AAW8F521_9ACTN</name>